<evidence type="ECO:0008006" key="4">
    <source>
        <dbReference type="Google" id="ProtNLM"/>
    </source>
</evidence>
<dbReference type="GO" id="GO:0015035">
    <property type="term" value="F:protein-disulfide reductase activity"/>
    <property type="evidence" value="ECO:0007669"/>
    <property type="project" value="InterPro"/>
</dbReference>
<keyword evidence="3" id="KW-1185">Reference proteome</keyword>
<dbReference type="InterPro" id="IPR044691">
    <property type="entry name" value="DCC1_Trx"/>
</dbReference>
<comment type="caution">
    <text evidence="2">The sequence shown here is derived from an EMBL/GenBank/DDBJ whole genome shotgun (WGS) entry which is preliminary data.</text>
</comment>
<sequence>MMSAPSTTTDAKMASQPPVDASHAPDRSSDLPDPDQCPACDVVIYDGQCNFCKAGVRSLRRLDWGGNRLAFLSLHDERVQQRYPDLTQEQLMDQMYVIDQHDQRHGGADAVRYLSRRLPMLWLAAPVLHLPGTAKLWRRLYHELAKRRYRLAGKSCDTGSCSIH</sequence>
<dbReference type="PANTHER" id="PTHR34290">
    <property type="entry name" value="SI:CH73-390P7.2"/>
    <property type="match status" value="1"/>
</dbReference>
<dbReference type="STRING" id="595434.RISK_005574"/>
<dbReference type="PANTHER" id="PTHR34290:SF2">
    <property type="entry name" value="OS04G0668800 PROTEIN"/>
    <property type="match status" value="1"/>
</dbReference>
<reference evidence="2" key="1">
    <citation type="submission" date="2015-05" db="EMBL/GenBank/DDBJ databases">
        <title>Permanent draft genome of Rhodopirellula islandicus K833.</title>
        <authorList>
            <person name="Kizina J."/>
            <person name="Richter M."/>
            <person name="Glockner F.O."/>
            <person name="Harder J."/>
        </authorList>
    </citation>
    <scope>NUCLEOTIDE SEQUENCE [LARGE SCALE GENOMIC DNA]</scope>
    <source>
        <strain evidence="2">K833</strain>
    </source>
</reference>
<proteinExistence type="predicted"/>
<protein>
    <recommendedName>
        <fullName evidence="4">Cell division inhibitor</fullName>
    </recommendedName>
</protein>
<dbReference type="EMBL" id="LECT01000044">
    <property type="protein sequence ID" value="KLU02508.1"/>
    <property type="molecule type" value="Genomic_DNA"/>
</dbReference>
<evidence type="ECO:0000313" key="2">
    <source>
        <dbReference type="EMBL" id="KLU02508.1"/>
    </source>
</evidence>
<dbReference type="AlphaFoldDB" id="A0A0J1B7F9"/>
<name>A0A0J1B7F9_RHOIS</name>
<feature type="region of interest" description="Disordered" evidence="1">
    <location>
        <begin position="1"/>
        <end position="33"/>
    </location>
</feature>
<dbReference type="InterPro" id="IPR007263">
    <property type="entry name" value="DCC1-like"/>
</dbReference>
<evidence type="ECO:0000256" key="1">
    <source>
        <dbReference type="SAM" id="MobiDB-lite"/>
    </source>
</evidence>
<dbReference type="Pfam" id="PF04134">
    <property type="entry name" value="DCC1-like"/>
    <property type="match status" value="1"/>
</dbReference>
<organism evidence="2 3">
    <name type="scientific">Rhodopirellula islandica</name>
    <dbReference type="NCBI Taxonomy" id="595434"/>
    <lineage>
        <taxon>Bacteria</taxon>
        <taxon>Pseudomonadati</taxon>
        <taxon>Planctomycetota</taxon>
        <taxon>Planctomycetia</taxon>
        <taxon>Pirellulales</taxon>
        <taxon>Pirellulaceae</taxon>
        <taxon>Rhodopirellula</taxon>
    </lineage>
</organism>
<accession>A0A0J1B7F9</accession>
<gene>
    <name evidence="2" type="ORF">RISK_005574</name>
</gene>
<feature type="compositionally biased region" description="Polar residues" evidence="1">
    <location>
        <begin position="1"/>
        <end position="10"/>
    </location>
</feature>
<dbReference type="Proteomes" id="UP000036367">
    <property type="component" value="Unassembled WGS sequence"/>
</dbReference>
<dbReference type="PATRIC" id="fig|595434.4.peg.5292"/>
<evidence type="ECO:0000313" key="3">
    <source>
        <dbReference type="Proteomes" id="UP000036367"/>
    </source>
</evidence>